<dbReference type="OrthoDB" id="2668416at2759"/>
<dbReference type="Proteomes" id="UP000494256">
    <property type="component" value="Unassembled WGS sequence"/>
</dbReference>
<reference evidence="3 4" key="1">
    <citation type="submission" date="2020-04" db="EMBL/GenBank/DDBJ databases">
        <authorList>
            <person name="Wallbank WR R."/>
            <person name="Pardo Diaz C."/>
            <person name="Kozak K."/>
            <person name="Martin S."/>
            <person name="Jiggins C."/>
            <person name="Moest M."/>
            <person name="Warren A I."/>
            <person name="Byers J.R.P. K."/>
            <person name="Montejo-Kovacevich G."/>
            <person name="Yen C E."/>
        </authorList>
    </citation>
    <scope>NUCLEOTIDE SEQUENCE [LARGE SCALE GENOMIC DNA]</scope>
</reference>
<evidence type="ECO:0000256" key="1">
    <source>
        <dbReference type="SAM" id="Coils"/>
    </source>
</evidence>
<proteinExistence type="predicted"/>
<keyword evidence="1" id="KW-0175">Coiled coil</keyword>
<feature type="coiled-coil region" evidence="1">
    <location>
        <begin position="182"/>
        <end position="209"/>
    </location>
</feature>
<protein>
    <submittedName>
        <fullName evidence="3">Uncharacterized protein</fullName>
    </submittedName>
</protein>
<evidence type="ECO:0000313" key="4">
    <source>
        <dbReference type="Proteomes" id="UP000494256"/>
    </source>
</evidence>
<dbReference type="Gene3D" id="1.10.287.1490">
    <property type="match status" value="1"/>
</dbReference>
<dbReference type="AlphaFoldDB" id="A0A8S0ZHD8"/>
<sequence length="277" mass="31216">MRRYRSKIKERKLMLESIDTPAKDKSPTKAFASKSSYEKAGSTQVTVRKRKQPESDHSHDEIARFASEVRESLKRLEEKIDSKFTNLDKKVSSMQSDLSTLSNNFADMKGEINALSADHRNVVGRVGMIENHLNDAVTSLEQKHTEVVGELSSLQAAIQFQFNQQADILQRTLDLETVTKTIDTSTDLVATLETKIDSLEQHARQCNVEITNVPERKNENILKLVVSICSPNVKNFLIAGDFNLPELKWTENPSCKQTLVCTATVSSDLAQELTRFM</sequence>
<feature type="region of interest" description="Disordered" evidence="2">
    <location>
        <begin position="15"/>
        <end position="60"/>
    </location>
</feature>
<dbReference type="EMBL" id="CADEBD010000289">
    <property type="protein sequence ID" value="CAB3232319.1"/>
    <property type="molecule type" value="Genomic_DNA"/>
</dbReference>
<comment type="caution">
    <text evidence="3">The sequence shown here is derived from an EMBL/GenBank/DDBJ whole genome shotgun (WGS) entry which is preliminary data.</text>
</comment>
<gene>
    <name evidence="3" type="ORF">APLA_LOCUS5647</name>
</gene>
<accession>A0A8S0ZHD8</accession>
<evidence type="ECO:0000256" key="2">
    <source>
        <dbReference type="SAM" id="MobiDB-lite"/>
    </source>
</evidence>
<evidence type="ECO:0000313" key="3">
    <source>
        <dbReference type="EMBL" id="CAB3232319.1"/>
    </source>
</evidence>
<organism evidence="3 4">
    <name type="scientific">Arctia plantaginis</name>
    <name type="common">Wood tiger moth</name>
    <name type="synonym">Phalaena plantaginis</name>
    <dbReference type="NCBI Taxonomy" id="874455"/>
    <lineage>
        <taxon>Eukaryota</taxon>
        <taxon>Metazoa</taxon>
        <taxon>Ecdysozoa</taxon>
        <taxon>Arthropoda</taxon>
        <taxon>Hexapoda</taxon>
        <taxon>Insecta</taxon>
        <taxon>Pterygota</taxon>
        <taxon>Neoptera</taxon>
        <taxon>Endopterygota</taxon>
        <taxon>Lepidoptera</taxon>
        <taxon>Glossata</taxon>
        <taxon>Ditrysia</taxon>
        <taxon>Noctuoidea</taxon>
        <taxon>Erebidae</taxon>
        <taxon>Arctiinae</taxon>
        <taxon>Arctia</taxon>
    </lineage>
</organism>
<name>A0A8S0ZHD8_ARCPL</name>